<accession>A0A914WXW8</accession>
<dbReference type="InterPro" id="IPR013320">
    <property type="entry name" value="ConA-like_dom_sf"/>
</dbReference>
<dbReference type="Gene3D" id="2.60.120.200">
    <property type="match status" value="1"/>
</dbReference>
<evidence type="ECO:0000313" key="3">
    <source>
        <dbReference type="Proteomes" id="UP000887566"/>
    </source>
</evidence>
<protein>
    <submittedName>
        <fullName evidence="4">MAM domain-containing protein</fullName>
    </submittedName>
</protein>
<organism evidence="3 4">
    <name type="scientific">Plectus sambesii</name>
    <dbReference type="NCBI Taxonomy" id="2011161"/>
    <lineage>
        <taxon>Eukaryota</taxon>
        <taxon>Metazoa</taxon>
        <taxon>Ecdysozoa</taxon>
        <taxon>Nematoda</taxon>
        <taxon>Chromadorea</taxon>
        <taxon>Plectida</taxon>
        <taxon>Plectina</taxon>
        <taxon>Plectoidea</taxon>
        <taxon>Plectidae</taxon>
        <taxon>Plectus</taxon>
    </lineage>
</organism>
<dbReference type="Proteomes" id="UP000887566">
    <property type="component" value="Unplaced"/>
</dbReference>
<evidence type="ECO:0000313" key="4">
    <source>
        <dbReference type="WBParaSite" id="PSAMB.scaffold551size62451.g6991.t1"/>
    </source>
</evidence>
<feature type="compositionally biased region" description="Basic and acidic residues" evidence="1">
    <location>
        <begin position="329"/>
        <end position="339"/>
    </location>
</feature>
<dbReference type="InterPro" id="IPR000998">
    <property type="entry name" value="MAM_dom"/>
</dbReference>
<name>A0A914WXW8_9BILA</name>
<dbReference type="AlphaFoldDB" id="A0A914WXW8"/>
<feature type="domain" description="MAM" evidence="2">
    <location>
        <begin position="147"/>
        <end position="221"/>
    </location>
</feature>
<dbReference type="SUPFAM" id="SSF49899">
    <property type="entry name" value="Concanavalin A-like lectins/glucanases"/>
    <property type="match status" value="2"/>
</dbReference>
<evidence type="ECO:0000259" key="2">
    <source>
        <dbReference type="PROSITE" id="PS50060"/>
    </source>
</evidence>
<reference evidence="4" key="1">
    <citation type="submission" date="2022-11" db="UniProtKB">
        <authorList>
            <consortium name="WormBaseParasite"/>
        </authorList>
    </citation>
    <scope>IDENTIFICATION</scope>
</reference>
<evidence type="ECO:0000256" key="1">
    <source>
        <dbReference type="SAM" id="MobiDB-lite"/>
    </source>
</evidence>
<dbReference type="PROSITE" id="PS50060">
    <property type="entry name" value="MAM_2"/>
    <property type="match status" value="1"/>
</dbReference>
<sequence length="516" mass="56184">MRLASVSKREIEMIALSLLTYFATGNYYGRAIGVVSMRRFPLHLVAYACLQAASVATTSLSSSRSRAVVGGLPSSRGDAAVGGVARGVSLDAACDLFGQYTAVGRLTSTFNSPPCEPRRYVAEILQRVEINSLPASAEAQVTDGGRVSCNFDPNEFCSWYNAPTLADDDLGFNRAKFNLPVDASRFRCTTGHELIPDGDFLLAGSPEGPNDVATAAIETRIPCQLGPARLLFDYWATSERPSLRACVISNASGSLNCQGPLDHLGPQIIVQVPQHFDPFVIRLEVADIERDDVIIIDSILYEGQLCELVTETTTATVVHSTKVQLEEEQPPKEKDDTRPPAELPNQCKAIECDFNDGDACLYNTEGLGGSDPWRIGQGRLGNRLTGVQRRNDNDPIGGYAYVGWTGRDVSNSIFVLDSPEFTLSEPSTLLFDLYQRSVGPVLKVCVDDFDNCPYQSPAVDTHKFWHLDQEVDLLEGLHKVYFVVTGVSANLYIAIDNIRLKPGANSGSSDICTINK</sequence>
<proteinExistence type="predicted"/>
<dbReference type="GO" id="GO:0016020">
    <property type="term" value="C:membrane"/>
    <property type="evidence" value="ECO:0007669"/>
    <property type="project" value="InterPro"/>
</dbReference>
<dbReference type="WBParaSite" id="PSAMB.scaffold551size62451.g6991.t1">
    <property type="protein sequence ID" value="PSAMB.scaffold551size62451.g6991.t1"/>
    <property type="gene ID" value="PSAMB.scaffold551size62451.g6991"/>
</dbReference>
<keyword evidence="3" id="KW-1185">Reference proteome</keyword>
<feature type="region of interest" description="Disordered" evidence="1">
    <location>
        <begin position="323"/>
        <end position="342"/>
    </location>
</feature>